<keyword evidence="4 6" id="KW-1133">Transmembrane helix</keyword>
<evidence type="ECO:0000313" key="8">
    <source>
        <dbReference type="Proteomes" id="UP000613512"/>
    </source>
</evidence>
<comment type="subcellular location">
    <subcellularLocation>
        <location evidence="1">Cell membrane</location>
        <topology evidence="1">Multi-pass membrane protein</topology>
    </subcellularLocation>
</comment>
<dbReference type="Proteomes" id="UP000613512">
    <property type="component" value="Unassembled WGS sequence"/>
</dbReference>
<dbReference type="EMBL" id="BMEY01000011">
    <property type="protein sequence ID" value="GGA79091.1"/>
    <property type="molecule type" value="Genomic_DNA"/>
</dbReference>
<feature type="transmembrane region" description="Helical" evidence="6">
    <location>
        <begin position="90"/>
        <end position="110"/>
    </location>
</feature>
<gene>
    <name evidence="7" type="ORF">GCM10008025_23160</name>
</gene>
<dbReference type="AlphaFoldDB" id="A0A916S0G4"/>
<dbReference type="InterPro" id="IPR005538">
    <property type="entry name" value="LrgA/CidA"/>
</dbReference>
<name>A0A916S0G4_9BACI</name>
<dbReference type="GO" id="GO:0005886">
    <property type="term" value="C:plasma membrane"/>
    <property type="evidence" value="ECO:0007669"/>
    <property type="project" value="UniProtKB-SubCell"/>
</dbReference>
<protein>
    <submittedName>
        <fullName evidence="7">Membrane protein</fullName>
    </submittedName>
</protein>
<dbReference type="NCBIfam" id="NF002460">
    <property type="entry name" value="PRK01658.1"/>
    <property type="match status" value="1"/>
</dbReference>
<evidence type="ECO:0000256" key="1">
    <source>
        <dbReference type="ARBA" id="ARBA00004651"/>
    </source>
</evidence>
<keyword evidence="8" id="KW-1185">Reference proteome</keyword>
<organism evidence="7 8">
    <name type="scientific">Ornithinibacillus halotolerans</name>
    <dbReference type="NCBI Taxonomy" id="1274357"/>
    <lineage>
        <taxon>Bacteria</taxon>
        <taxon>Bacillati</taxon>
        <taxon>Bacillota</taxon>
        <taxon>Bacilli</taxon>
        <taxon>Bacillales</taxon>
        <taxon>Bacillaceae</taxon>
        <taxon>Ornithinibacillus</taxon>
    </lineage>
</organism>
<dbReference type="PANTHER" id="PTHR33931:SF2">
    <property type="entry name" value="HOLIN-LIKE PROTEIN CIDA"/>
    <property type="match status" value="1"/>
</dbReference>
<evidence type="ECO:0000256" key="2">
    <source>
        <dbReference type="ARBA" id="ARBA00022475"/>
    </source>
</evidence>
<reference evidence="7" key="1">
    <citation type="journal article" date="2014" name="Int. J. Syst. Evol. Microbiol.">
        <title>Complete genome sequence of Corynebacterium casei LMG S-19264T (=DSM 44701T), isolated from a smear-ripened cheese.</title>
        <authorList>
            <consortium name="US DOE Joint Genome Institute (JGI-PGF)"/>
            <person name="Walter F."/>
            <person name="Albersmeier A."/>
            <person name="Kalinowski J."/>
            <person name="Ruckert C."/>
        </authorList>
    </citation>
    <scope>NUCLEOTIDE SEQUENCE</scope>
    <source>
        <strain evidence="7">CGMCC 1.12408</strain>
    </source>
</reference>
<keyword evidence="5 6" id="KW-0472">Membrane</keyword>
<evidence type="ECO:0000256" key="6">
    <source>
        <dbReference type="SAM" id="Phobius"/>
    </source>
</evidence>
<reference evidence="7" key="2">
    <citation type="submission" date="2020-09" db="EMBL/GenBank/DDBJ databases">
        <authorList>
            <person name="Sun Q."/>
            <person name="Zhou Y."/>
        </authorList>
    </citation>
    <scope>NUCLEOTIDE SEQUENCE</scope>
    <source>
        <strain evidence="7">CGMCC 1.12408</strain>
    </source>
</reference>
<sequence length="123" mass="13994">MIRILVVIIHIAFLYIIFRIGTWIQEALHLFVPGSVIGLLLLFLLLLTGIVKVNWIKEGTEQLIKHLPLVFIPVTVGIMDYFSLFHGKGILLVIIVLLSTILVKLSSGFTSQYLMKGREREHE</sequence>
<accession>A0A916S0G4</accession>
<comment type="caution">
    <text evidence="7">The sequence shown here is derived from an EMBL/GenBank/DDBJ whole genome shotgun (WGS) entry which is preliminary data.</text>
</comment>
<feature type="transmembrane region" description="Helical" evidence="6">
    <location>
        <begin position="30"/>
        <end position="51"/>
    </location>
</feature>
<evidence type="ECO:0000256" key="3">
    <source>
        <dbReference type="ARBA" id="ARBA00022692"/>
    </source>
</evidence>
<evidence type="ECO:0000313" key="7">
    <source>
        <dbReference type="EMBL" id="GGA79091.1"/>
    </source>
</evidence>
<proteinExistence type="predicted"/>
<dbReference type="PANTHER" id="PTHR33931">
    <property type="entry name" value="HOLIN-LIKE PROTEIN CIDA-RELATED"/>
    <property type="match status" value="1"/>
</dbReference>
<dbReference type="Pfam" id="PF03788">
    <property type="entry name" value="LrgA"/>
    <property type="match status" value="1"/>
</dbReference>
<evidence type="ECO:0000256" key="5">
    <source>
        <dbReference type="ARBA" id="ARBA00023136"/>
    </source>
</evidence>
<dbReference type="RefSeq" id="WP_188384828.1">
    <property type="nucleotide sequence ID" value="NZ_BMEY01000011.1"/>
</dbReference>
<keyword evidence="3 6" id="KW-0812">Transmembrane</keyword>
<feature type="transmembrane region" description="Helical" evidence="6">
    <location>
        <begin position="5"/>
        <end position="24"/>
    </location>
</feature>
<keyword evidence="2" id="KW-1003">Cell membrane</keyword>
<evidence type="ECO:0000256" key="4">
    <source>
        <dbReference type="ARBA" id="ARBA00022989"/>
    </source>
</evidence>
<feature type="transmembrane region" description="Helical" evidence="6">
    <location>
        <begin position="63"/>
        <end position="84"/>
    </location>
</feature>